<proteinExistence type="predicted"/>
<evidence type="ECO:0000313" key="2">
    <source>
        <dbReference type="EMBL" id="KAG7565959.1"/>
    </source>
</evidence>
<protein>
    <submittedName>
        <fullName evidence="2">Uncharacterized protein</fullName>
    </submittedName>
</protein>
<organism evidence="2 3">
    <name type="scientific">Arabidopsis suecica</name>
    <name type="common">Swedish thale-cress</name>
    <name type="synonym">Cardaminopsis suecica</name>
    <dbReference type="NCBI Taxonomy" id="45249"/>
    <lineage>
        <taxon>Eukaryota</taxon>
        <taxon>Viridiplantae</taxon>
        <taxon>Streptophyta</taxon>
        <taxon>Embryophyta</taxon>
        <taxon>Tracheophyta</taxon>
        <taxon>Spermatophyta</taxon>
        <taxon>Magnoliopsida</taxon>
        <taxon>eudicotyledons</taxon>
        <taxon>Gunneridae</taxon>
        <taxon>Pentapetalae</taxon>
        <taxon>rosids</taxon>
        <taxon>malvids</taxon>
        <taxon>Brassicales</taxon>
        <taxon>Brassicaceae</taxon>
        <taxon>Camelineae</taxon>
        <taxon>Arabidopsis</taxon>
    </lineage>
</organism>
<dbReference type="OrthoDB" id="780613at2759"/>
<dbReference type="EMBL" id="JAEFBJ010000010">
    <property type="protein sequence ID" value="KAG7565959.1"/>
    <property type="molecule type" value="Genomic_DNA"/>
</dbReference>
<name>A0A8T2A2P4_ARASU</name>
<accession>A0A8T2A2P4</accession>
<feature type="region of interest" description="Disordered" evidence="1">
    <location>
        <begin position="1"/>
        <end position="31"/>
    </location>
</feature>
<keyword evidence="3" id="KW-1185">Reference proteome</keyword>
<gene>
    <name evidence="2" type="ORF">ISN44_As10g025750</name>
</gene>
<comment type="caution">
    <text evidence="2">The sequence shown here is derived from an EMBL/GenBank/DDBJ whole genome shotgun (WGS) entry which is preliminary data.</text>
</comment>
<reference evidence="2 3" key="1">
    <citation type="submission" date="2020-12" db="EMBL/GenBank/DDBJ databases">
        <title>Concerted genomic and epigenomic changes stabilize Arabidopsis allopolyploids.</title>
        <authorList>
            <person name="Chen Z."/>
        </authorList>
    </citation>
    <scope>NUCLEOTIDE SEQUENCE [LARGE SCALE GENOMIC DNA]</scope>
    <source>
        <strain evidence="2">As9502</strain>
        <tissue evidence="2">Leaf</tissue>
    </source>
</reference>
<sequence>MKKSKRENLLSPSSSWRENHNPPRRNSNSSAVSSGCLPGFFNLFLSTFSFSSNRRKSITLGSKKREQRTVVYASPPQDSSNGDGGVIVAPPLPPNEGEGDAARVSLVGALEKCDRDLEELRRTIDVIKTTYILHKKLEVSPPTTRENVKFSGTVAGDVVVGTHTQKNTKTTQHEPDTDTMLSMMNHHEYCCKDNKPYKVNNINLITRPDHYAIHDVISKRATSTTTTESCGTLPLVVRRVRRSLMESVNQVCDDVASGQRREVAKIGLALHDHICRDLIAETVRELSFSDYDDDEFYQSPVDSSVCYGGGGKGQHIRRGSSNSLPLDACRRRLVF</sequence>
<dbReference type="PANTHER" id="PTHR37234">
    <property type="entry name" value="OS03G0319200 PROTEIN"/>
    <property type="match status" value="1"/>
</dbReference>
<dbReference type="AlphaFoldDB" id="A0A8T2A2P4"/>
<dbReference type="PANTHER" id="PTHR37234:SF1">
    <property type="entry name" value="OS03G0319200 PROTEIN"/>
    <property type="match status" value="1"/>
</dbReference>
<feature type="region of interest" description="Disordered" evidence="1">
    <location>
        <begin position="59"/>
        <end position="84"/>
    </location>
</feature>
<evidence type="ECO:0000256" key="1">
    <source>
        <dbReference type="SAM" id="MobiDB-lite"/>
    </source>
</evidence>
<evidence type="ECO:0000313" key="3">
    <source>
        <dbReference type="Proteomes" id="UP000694251"/>
    </source>
</evidence>
<dbReference type="Proteomes" id="UP000694251">
    <property type="component" value="Chromosome 10"/>
</dbReference>